<reference evidence="2 3" key="1">
    <citation type="submission" date="2024-09" db="EMBL/GenBank/DDBJ databases">
        <title>Genome sequencing and assembly of Phytophthora oleae, isolate VK10A, causative agent of rot of olive drupes.</title>
        <authorList>
            <person name="Conti Taguali S."/>
            <person name="Riolo M."/>
            <person name="La Spada F."/>
            <person name="Cacciola S.O."/>
            <person name="Dionisio G."/>
        </authorList>
    </citation>
    <scope>NUCLEOTIDE SEQUENCE [LARGE SCALE GENOMIC DNA]</scope>
    <source>
        <strain evidence="2 3">VK10A</strain>
    </source>
</reference>
<protein>
    <submittedName>
        <fullName evidence="2">Uncharacterized protein</fullName>
    </submittedName>
</protein>
<dbReference type="AlphaFoldDB" id="A0ABD3G6N5"/>
<organism evidence="2 3">
    <name type="scientific">Phytophthora oleae</name>
    <dbReference type="NCBI Taxonomy" id="2107226"/>
    <lineage>
        <taxon>Eukaryota</taxon>
        <taxon>Sar</taxon>
        <taxon>Stramenopiles</taxon>
        <taxon>Oomycota</taxon>
        <taxon>Peronosporomycetes</taxon>
        <taxon>Peronosporales</taxon>
        <taxon>Peronosporaceae</taxon>
        <taxon>Phytophthora</taxon>
    </lineage>
</organism>
<name>A0ABD3G6N5_9STRA</name>
<evidence type="ECO:0000256" key="1">
    <source>
        <dbReference type="SAM" id="MobiDB-lite"/>
    </source>
</evidence>
<evidence type="ECO:0000313" key="3">
    <source>
        <dbReference type="Proteomes" id="UP001632037"/>
    </source>
</evidence>
<gene>
    <name evidence="2" type="ORF">V7S43_001540</name>
</gene>
<feature type="region of interest" description="Disordered" evidence="1">
    <location>
        <begin position="43"/>
        <end position="68"/>
    </location>
</feature>
<dbReference type="EMBL" id="JBIMZQ010000002">
    <property type="protein sequence ID" value="KAL3673852.1"/>
    <property type="molecule type" value="Genomic_DNA"/>
</dbReference>
<dbReference type="Proteomes" id="UP001632037">
    <property type="component" value="Unassembled WGS sequence"/>
</dbReference>
<sequence>MPILRNSEKKYFQIESKISCKFERVEEDIHVLVECPDEPDQVAMYKPSEGLEPEPSQVGELRGSSPLG</sequence>
<keyword evidence="3" id="KW-1185">Reference proteome</keyword>
<comment type="caution">
    <text evidence="2">The sequence shown here is derived from an EMBL/GenBank/DDBJ whole genome shotgun (WGS) entry which is preliminary data.</text>
</comment>
<evidence type="ECO:0000313" key="2">
    <source>
        <dbReference type="EMBL" id="KAL3673852.1"/>
    </source>
</evidence>
<proteinExistence type="predicted"/>
<accession>A0ABD3G6N5</accession>